<dbReference type="Proteomes" id="UP000505355">
    <property type="component" value="Chromosome"/>
</dbReference>
<feature type="transmembrane region" description="Helical" evidence="2">
    <location>
        <begin position="91"/>
        <end position="112"/>
    </location>
</feature>
<feature type="transmembrane region" description="Helical" evidence="2">
    <location>
        <begin position="37"/>
        <end position="55"/>
    </location>
</feature>
<dbReference type="Pfam" id="PF05569">
    <property type="entry name" value="Peptidase_M56"/>
    <property type="match status" value="1"/>
</dbReference>
<dbReference type="AlphaFoldDB" id="A0A7D4UAJ0"/>
<evidence type="ECO:0000256" key="1">
    <source>
        <dbReference type="PROSITE-ProRule" id="PRU01360"/>
    </source>
</evidence>
<gene>
    <name evidence="4" type="ORF">HQ865_09595</name>
</gene>
<dbReference type="InterPro" id="IPR052173">
    <property type="entry name" value="Beta-lactam_resp_regulator"/>
</dbReference>
<dbReference type="PROSITE" id="PS52016">
    <property type="entry name" value="TONB_DEPENDENT_REC_3"/>
    <property type="match status" value="1"/>
</dbReference>
<feature type="transmembrane region" description="Helical" evidence="2">
    <location>
        <begin position="268"/>
        <end position="287"/>
    </location>
</feature>
<evidence type="ECO:0000313" key="4">
    <source>
        <dbReference type="EMBL" id="QKJ29998.1"/>
    </source>
</evidence>
<dbReference type="KEGG" id="mmab:HQ865_09595"/>
<organism evidence="4 5">
    <name type="scientific">Mucilaginibacter mali</name>
    <dbReference type="NCBI Taxonomy" id="2740462"/>
    <lineage>
        <taxon>Bacteria</taxon>
        <taxon>Pseudomonadati</taxon>
        <taxon>Bacteroidota</taxon>
        <taxon>Sphingobacteriia</taxon>
        <taxon>Sphingobacteriales</taxon>
        <taxon>Sphingobacteriaceae</taxon>
        <taxon>Mucilaginibacter</taxon>
    </lineage>
</organism>
<keyword evidence="2" id="KW-1133">Transmembrane helix</keyword>
<dbReference type="CDD" id="cd07341">
    <property type="entry name" value="M56_BlaR1_MecR1_like"/>
    <property type="match status" value="1"/>
</dbReference>
<dbReference type="InterPro" id="IPR037066">
    <property type="entry name" value="Plug_dom_sf"/>
</dbReference>
<evidence type="ECO:0000259" key="3">
    <source>
        <dbReference type="Pfam" id="PF05569"/>
    </source>
</evidence>
<dbReference type="InterPro" id="IPR039426">
    <property type="entry name" value="TonB-dep_rcpt-like"/>
</dbReference>
<sequence length="631" mass="70322">MPALFIYLIKVNVALLIFCAGYYAVLRHLTFYNLNRIYLVTAIVFSTLYPSVNLSDFLNRHEEISRPIQVVIVNWQEPVKSITKTFLGRDVWFWLQAAFWTGVILFAIRLGMQLLSLYRLHKRSEPAQLHHYVIRVIRGNINPFSFWQSIYINPDNHDPRELDAILEHEHIHVSQWHTLDILLGEISAIFYWFNPGVWLMKRAIRENIEFITDNKILQKGVDCKAYQYSLLNVNFGAQGNAIVNHFNISTIKKRIIMMNAKRSSNVNITRYLFLIPAVMMLLLVFSVSKAELNKAVKTTSAHMMRTFKTVITKIDLLPGNEENTAAVTREPSPVLSAVSTIRFDSDTTPVKATERTLFADTGRKITLKLKGGNSDEQPDIYLDGVKMSPDALSSINSESISNINVIKNSTSAPHGVIRIVTKGHEDKDVTGHFLIDGHILIDTTPVNIKGRINAISLTKPVEGLMIDGKPNEEVIVTGYSSRNITKVRLNGKDVPASDVHNVQVKGDSIKALMIASKTGARTVGGTQIYSLKKADGKNSLDSVTVRNVVGISTRSAQLKPGNAFAFSTAPVTIDKLSELLIILNGKEITQKQFKKVSAGDLESVTVLKDAAAIAKYGDKGKKGVLIVTTKK</sequence>
<keyword evidence="1" id="KW-0998">Cell outer membrane</keyword>
<evidence type="ECO:0000313" key="5">
    <source>
        <dbReference type="Proteomes" id="UP000505355"/>
    </source>
</evidence>
<accession>A0A7D4UAJ0</accession>
<keyword evidence="1 2" id="KW-0472">Membrane</keyword>
<reference evidence="4 5" key="1">
    <citation type="submission" date="2020-05" db="EMBL/GenBank/DDBJ databases">
        <title>Mucilaginibacter mali sp. nov.</title>
        <authorList>
            <person name="Kim H.S."/>
            <person name="Lee K.C."/>
            <person name="Suh M.K."/>
            <person name="Kim J.-S."/>
            <person name="Han K.-I."/>
            <person name="Eom M.K."/>
            <person name="Shin Y.K."/>
            <person name="Lee J.-S."/>
        </authorList>
    </citation>
    <scope>NUCLEOTIDE SEQUENCE [LARGE SCALE GENOMIC DNA]</scope>
    <source>
        <strain evidence="4 5">G2-14</strain>
    </source>
</reference>
<protein>
    <recommendedName>
        <fullName evidence="3">Peptidase M56 domain-containing protein</fullName>
    </recommendedName>
</protein>
<name>A0A7D4UAJ0_9SPHI</name>
<keyword evidence="5" id="KW-1185">Reference proteome</keyword>
<dbReference type="EMBL" id="CP054139">
    <property type="protein sequence ID" value="QKJ29998.1"/>
    <property type="molecule type" value="Genomic_DNA"/>
</dbReference>
<proteinExistence type="inferred from homology"/>
<evidence type="ECO:0000256" key="2">
    <source>
        <dbReference type="SAM" id="Phobius"/>
    </source>
</evidence>
<keyword evidence="1" id="KW-0813">Transport</keyword>
<dbReference type="PANTHER" id="PTHR34978">
    <property type="entry name" value="POSSIBLE SENSOR-TRANSDUCER PROTEIN BLAR"/>
    <property type="match status" value="1"/>
</dbReference>
<feature type="transmembrane region" description="Helical" evidence="2">
    <location>
        <begin position="6"/>
        <end position="25"/>
    </location>
</feature>
<dbReference type="InterPro" id="IPR008756">
    <property type="entry name" value="Peptidase_M56"/>
</dbReference>
<comment type="similarity">
    <text evidence="1">Belongs to the TonB-dependent receptor family.</text>
</comment>
<dbReference type="SUPFAM" id="SSF56935">
    <property type="entry name" value="Porins"/>
    <property type="match status" value="1"/>
</dbReference>
<keyword evidence="1" id="KW-1134">Transmembrane beta strand</keyword>
<dbReference type="PANTHER" id="PTHR34978:SF3">
    <property type="entry name" value="SLR0241 PROTEIN"/>
    <property type="match status" value="1"/>
</dbReference>
<dbReference type="Gene3D" id="2.170.130.10">
    <property type="entry name" value="TonB-dependent receptor, plug domain"/>
    <property type="match status" value="1"/>
</dbReference>
<feature type="domain" description="Peptidase M56" evidence="3">
    <location>
        <begin position="146"/>
        <end position="258"/>
    </location>
</feature>
<comment type="subcellular location">
    <subcellularLocation>
        <location evidence="1">Cell outer membrane</location>
        <topology evidence="1">Multi-pass membrane protein</topology>
    </subcellularLocation>
</comment>
<dbReference type="RefSeq" id="WP_173414688.1">
    <property type="nucleotide sequence ID" value="NZ_CP054139.1"/>
</dbReference>
<dbReference type="GO" id="GO:0009279">
    <property type="term" value="C:cell outer membrane"/>
    <property type="evidence" value="ECO:0007669"/>
    <property type="project" value="UniProtKB-SubCell"/>
</dbReference>
<keyword evidence="1 2" id="KW-0812">Transmembrane</keyword>